<dbReference type="Gene3D" id="3.20.20.80">
    <property type="entry name" value="Glycosidases"/>
    <property type="match status" value="1"/>
</dbReference>
<dbReference type="OrthoDB" id="1334205at2759"/>
<dbReference type="GO" id="GO:0004558">
    <property type="term" value="F:alpha-1,4-glucosidase activity"/>
    <property type="evidence" value="ECO:0007669"/>
    <property type="project" value="TreeGrafter"/>
</dbReference>
<organism evidence="12 13">
    <name type="scientific">Agrilus planipennis</name>
    <name type="common">Emerald ash borer</name>
    <name type="synonym">Agrilus marcopoli</name>
    <dbReference type="NCBI Taxonomy" id="224129"/>
    <lineage>
        <taxon>Eukaryota</taxon>
        <taxon>Metazoa</taxon>
        <taxon>Ecdysozoa</taxon>
        <taxon>Arthropoda</taxon>
        <taxon>Hexapoda</taxon>
        <taxon>Insecta</taxon>
        <taxon>Pterygota</taxon>
        <taxon>Neoptera</taxon>
        <taxon>Endopterygota</taxon>
        <taxon>Coleoptera</taxon>
        <taxon>Polyphaga</taxon>
        <taxon>Elateriformia</taxon>
        <taxon>Buprestoidea</taxon>
        <taxon>Buprestidae</taxon>
        <taxon>Agrilinae</taxon>
        <taxon>Agrilus</taxon>
    </lineage>
</organism>
<evidence type="ECO:0000256" key="8">
    <source>
        <dbReference type="PROSITE-ProRule" id="PRU00779"/>
    </source>
</evidence>
<evidence type="ECO:0000256" key="7">
    <source>
        <dbReference type="ARBA" id="ARBA00023295"/>
    </source>
</evidence>
<dbReference type="GO" id="GO:0030246">
    <property type="term" value="F:carbohydrate binding"/>
    <property type="evidence" value="ECO:0007669"/>
    <property type="project" value="InterPro"/>
</dbReference>
<keyword evidence="10" id="KW-0812">Transmembrane</keyword>
<evidence type="ECO:0000313" key="14">
    <source>
        <dbReference type="RefSeq" id="XP_025831372.1"/>
    </source>
</evidence>
<dbReference type="FunFam" id="2.60.40.1180:FF:000001">
    <property type="entry name" value="Maltase-glucoamylase, intestinal"/>
    <property type="match status" value="1"/>
</dbReference>
<dbReference type="RefSeq" id="XP_018325920.1">
    <property type="nucleotide sequence ID" value="XM_018470418.2"/>
</dbReference>
<comment type="similarity">
    <text evidence="2 9">Belongs to the glycosyl hydrolase 31 family.</text>
</comment>
<dbReference type="GeneID" id="108737535"/>
<evidence type="ECO:0000256" key="6">
    <source>
        <dbReference type="ARBA" id="ARBA00023180"/>
    </source>
</evidence>
<protein>
    <submittedName>
        <fullName evidence="13">Lysosomal alpha-glucosidase isoform X1</fullName>
    </submittedName>
    <submittedName>
        <fullName evidence="14">Lysosomal alpha-glucosidase isoform X2</fullName>
    </submittedName>
</protein>
<evidence type="ECO:0000256" key="1">
    <source>
        <dbReference type="ARBA" id="ARBA00004370"/>
    </source>
</evidence>
<dbReference type="InterPro" id="IPR013780">
    <property type="entry name" value="Glyco_hydro_b"/>
</dbReference>
<evidence type="ECO:0000313" key="12">
    <source>
        <dbReference type="Proteomes" id="UP000192223"/>
    </source>
</evidence>
<comment type="caution">
    <text evidence="8">Lacks conserved residue(s) required for the propagation of feature annotation.</text>
</comment>
<evidence type="ECO:0000256" key="9">
    <source>
        <dbReference type="RuleBase" id="RU361185"/>
    </source>
</evidence>
<sequence>MMPWIKNLFVWRLIQGMRQEKAEYYNASICSKDKLENHKKGNNQKICLEESFQMNKIISNKHSDASFYHQQKKMLKSRCCCIFTRVCLVIFVFMVLSLICLLYNPKLISKGCENFMFYLYKNQHILFQQFDEPNTYIFWPFKDIKQKLIAINSSNFNKVRLPPSPDANQCFSIQNNDRFDCFPDGFVNQSKCEQRGCCWQPKPKQTESNIPLNVPYCFYPKNFRSYAYINITHNSFGIIAFLRRVFSSPFPGDVNIIKLTVKYETDTRLHIKITDPLHKRFEPPYPEVPIVDKVTTNPTYKCVIDPTKTGFKVERKLDGSVIFDSQAIENFIFSDQFLQISTRLPSSYIYGLGEHRTHLLLSTDWQRFMFFNHDKIPHENGNLYGSHPFYLVMENTGKSHGVFLLNSNAIEVILQPTPALTLRALGGILDLYFFMGPLPSDVIKQYTEIIGKSIMPPYWGLGFHFCRFGFKTLNETRKVWKRIVEAGIPLDTQWNDLDYMQNRNDFTLDQQNFGELPAFVNELHALGMHYIPIIDPGISGSEKLGSYPPYDIGLKMDIFVKNSSGKPLVGKVWNSGSTVWPDFTLPNTTDYWVLMLRNMHQLFPFDGAWIDMNEPSNFVSGSIYGCPNNDLETPPYVPPIEGGKLNYKTMCMSAQHYAGNHYDIHNIYGLSEAIVTNFALAEITGKRPMIISRSSFPGLGRYSGHWSGDVVSTWYDMKCTIPELLSFSMFGIPLMGADICGFNGNTTSALCNRWMQLGAFYPFSRNHNTDDAIDQDPVALGPQVVESSIKSLKIRYSFLPYLYTLFWIAHTEGSTVATPMFFEFPYDKNTYSLEEQFLWGPALLIVPVLKENELSVSPYLPAGVWYDFYTKKSLFSKGETVNLSAPLDTIPILIRGGYILPQQEPKNTTTASRKTKIQLLAAPNEFGKGVGQLYWDDGDSLSTIEENKYTLINFLLQPGNLKIEPQWWSQESPPNLGKVTVLGLIKPISVVIVNNVHKNFKYNITNQYLEIDQLDESFKSTIIISWL</sequence>
<keyword evidence="5" id="KW-1015">Disulfide bond</keyword>
<gene>
    <name evidence="13 14" type="primary">LOC108737535</name>
</gene>
<name>A0A1W4X0S9_AGRPL</name>
<evidence type="ECO:0000256" key="4">
    <source>
        <dbReference type="ARBA" id="ARBA00023136"/>
    </source>
</evidence>
<keyword evidence="4 10" id="KW-0472">Membrane</keyword>
<dbReference type="InterPro" id="IPR030459">
    <property type="entry name" value="Glyco_hydro_31_CS"/>
</dbReference>
<evidence type="ECO:0000256" key="10">
    <source>
        <dbReference type="SAM" id="Phobius"/>
    </source>
</evidence>
<feature type="transmembrane region" description="Helical" evidence="10">
    <location>
        <begin position="82"/>
        <end position="104"/>
    </location>
</feature>
<dbReference type="InterPro" id="IPR011013">
    <property type="entry name" value="Gal_mutarotase_sf_dom"/>
</dbReference>
<dbReference type="Pfam" id="PF00088">
    <property type="entry name" value="Trefoil"/>
    <property type="match status" value="1"/>
</dbReference>
<dbReference type="Gene3D" id="2.60.40.1760">
    <property type="entry name" value="glycosyl hydrolase (family 31)"/>
    <property type="match status" value="1"/>
</dbReference>
<dbReference type="PANTHER" id="PTHR22762:SF131">
    <property type="entry name" value="GLYCOSIDE HYDROLASE FAMILY 31 N-TERMINAL DOMAIN-CONTAINING PROTEIN"/>
    <property type="match status" value="1"/>
</dbReference>
<dbReference type="Gene3D" id="4.10.110.10">
    <property type="entry name" value="Spasmolytic Protein, domain 1"/>
    <property type="match status" value="1"/>
</dbReference>
<dbReference type="SMART" id="SM00018">
    <property type="entry name" value="PD"/>
    <property type="match status" value="1"/>
</dbReference>
<dbReference type="GO" id="GO:0005975">
    <property type="term" value="P:carbohydrate metabolic process"/>
    <property type="evidence" value="ECO:0007669"/>
    <property type="project" value="InterPro"/>
</dbReference>
<dbReference type="CDD" id="cd06602">
    <property type="entry name" value="GH31_MGAM_SI_GAA"/>
    <property type="match status" value="1"/>
</dbReference>
<reference evidence="13 14" key="1">
    <citation type="submission" date="2025-04" db="UniProtKB">
        <authorList>
            <consortium name="RefSeq"/>
        </authorList>
    </citation>
    <scope>IDENTIFICATION</scope>
    <source>
        <tissue evidence="13 14">Entire body</tissue>
    </source>
</reference>
<dbReference type="RefSeq" id="XP_025831372.1">
    <property type="nucleotide sequence ID" value="XM_025975587.1"/>
</dbReference>
<accession>A0A1W4X0S9</accession>
<dbReference type="Proteomes" id="UP000192223">
    <property type="component" value="Unplaced"/>
</dbReference>
<dbReference type="InterPro" id="IPR017853">
    <property type="entry name" value="GH"/>
</dbReference>
<keyword evidence="12" id="KW-1185">Reference proteome</keyword>
<dbReference type="PROSITE" id="PS51448">
    <property type="entry name" value="P_TREFOIL_2"/>
    <property type="match status" value="1"/>
</dbReference>
<dbReference type="InterPro" id="IPR025887">
    <property type="entry name" value="Glyco_hydro_31_N_dom"/>
</dbReference>
<dbReference type="SUPFAM" id="SSF51011">
    <property type="entry name" value="Glycosyl hydrolase domain"/>
    <property type="match status" value="1"/>
</dbReference>
<dbReference type="InterPro" id="IPR048395">
    <property type="entry name" value="Glyco_hydro_31_C"/>
</dbReference>
<proteinExistence type="inferred from homology"/>
<evidence type="ECO:0000256" key="2">
    <source>
        <dbReference type="ARBA" id="ARBA00007806"/>
    </source>
</evidence>
<dbReference type="PROSITE" id="PS00707">
    <property type="entry name" value="GLYCOSYL_HYDROL_F31_2"/>
    <property type="match status" value="1"/>
</dbReference>
<dbReference type="InterPro" id="IPR000519">
    <property type="entry name" value="P_trefoil_dom"/>
</dbReference>
<dbReference type="PANTHER" id="PTHR22762">
    <property type="entry name" value="ALPHA-GLUCOSIDASE"/>
    <property type="match status" value="1"/>
</dbReference>
<evidence type="ECO:0000256" key="5">
    <source>
        <dbReference type="ARBA" id="ARBA00023157"/>
    </source>
</evidence>
<dbReference type="InterPro" id="IPR044913">
    <property type="entry name" value="P_trefoil_dom_sf"/>
</dbReference>
<comment type="subcellular location">
    <subcellularLocation>
        <location evidence="1">Membrane</location>
    </subcellularLocation>
</comment>
<dbReference type="STRING" id="224129.A0A1W4X0S9"/>
<dbReference type="SUPFAM" id="SSF74650">
    <property type="entry name" value="Galactose mutarotase-like"/>
    <property type="match status" value="1"/>
</dbReference>
<dbReference type="GO" id="GO:0016020">
    <property type="term" value="C:membrane"/>
    <property type="evidence" value="ECO:0007669"/>
    <property type="project" value="UniProtKB-SubCell"/>
</dbReference>
<dbReference type="Pfam" id="PF01055">
    <property type="entry name" value="Glyco_hydro_31_2nd"/>
    <property type="match status" value="1"/>
</dbReference>
<keyword evidence="7 9" id="KW-0326">Glycosidase</keyword>
<dbReference type="Pfam" id="PF21365">
    <property type="entry name" value="Glyco_hydro_31_3rd"/>
    <property type="match status" value="1"/>
</dbReference>
<evidence type="ECO:0000313" key="13">
    <source>
        <dbReference type="RefSeq" id="XP_018325920.1"/>
    </source>
</evidence>
<evidence type="ECO:0000259" key="11">
    <source>
        <dbReference type="PROSITE" id="PS51448"/>
    </source>
</evidence>
<dbReference type="CDD" id="cd00111">
    <property type="entry name" value="Trefoil"/>
    <property type="match status" value="1"/>
</dbReference>
<dbReference type="Pfam" id="PF13802">
    <property type="entry name" value="Gal_mutarotas_2"/>
    <property type="match status" value="1"/>
</dbReference>
<keyword evidence="10" id="KW-1133">Transmembrane helix</keyword>
<dbReference type="SUPFAM" id="SSF51445">
    <property type="entry name" value="(Trans)glycosidases"/>
    <property type="match status" value="1"/>
</dbReference>
<dbReference type="Gene3D" id="2.60.40.1180">
    <property type="entry name" value="Golgi alpha-mannosidase II"/>
    <property type="match status" value="2"/>
</dbReference>
<keyword evidence="6" id="KW-0325">Glycoprotein</keyword>
<feature type="domain" description="P-type" evidence="11">
    <location>
        <begin position="168"/>
        <end position="221"/>
    </location>
</feature>
<dbReference type="InterPro" id="IPR000322">
    <property type="entry name" value="Glyco_hydro_31_TIM"/>
</dbReference>
<dbReference type="KEGG" id="apln:108737535"/>
<dbReference type="CDD" id="cd14752">
    <property type="entry name" value="GH31_N"/>
    <property type="match status" value="1"/>
</dbReference>
<dbReference type="AlphaFoldDB" id="A0A1W4X0S9"/>
<keyword evidence="3 9" id="KW-0378">Hydrolase</keyword>
<evidence type="ECO:0000256" key="3">
    <source>
        <dbReference type="ARBA" id="ARBA00022801"/>
    </source>
</evidence>